<organism evidence="1 2">
    <name type="scientific">Carboxydichorda subterranea</name>
    <dbReference type="NCBI Taxonomy" id="3109565"/>
    <lineage>
        <taxon>Bacteria</taxon>
        <taxon>Bacillati</taxon>
        <taxon>Bacillota</taxon>
        <taxon>Limnochordia</taxon>
        <taxon>Limnochordales</taxon>
        <taxon>Geochordaceae</taxon>
        <taxon>Carboxydichorda</taxon>
    </lineage>
</organism>
<protein>
    <recommendedName>
        <fullName evidence="3">DUF4162 domain-containing protein</fullName>
    </recommendedName>
</protein>
<dbReference type="PANTHER" id="PTHR43582">
    <property type="entry name" value="LINEARMYCIN RESISTANCE ATP-BINDING PROTEIN LNRL"/>
    <property type="match status" value="1"/>
</dbReference>
<evidence type="ECO:0008006" key="3">
    <source>
        <dbReference type="Google" id="ProtNLM"/>
    </source>
</evidence>
<dbReference type="RefSeq" id="WP_324716673.1">
    <property type="nucleotide sequence ID" value="NZ_CP141615.1"/>
</dbReference>
<gene>
    <name evidence="1" type="ORF">U7230_15185</name>
</gene>
<proteinExistence type="predicted"/>
<sequence>MGIDPQSRRHILDSVLHLAEQGMTILYTSHHMEEVESLCTRVAIMDHGRIIAQGPLDEVRALAGESAVLRVPASEESLPKGFDLAALRSAAGVPVEATRGELRLMLPEGPAQAPRVLNVLQEHGVPLGGMRLETPNLETVFLALTGKTLRDGQNL</sequence>
<evidence type="ECO:0000313" key="2">
    <source>
        <dbReference type="Proteomes" id="UP001332192"/>
    </source>
</evidence>
<name>A0ABZ1BXA7_9FIRM</name>
<keyword evidence="2" id="KW-1185">Reference proteome</keyword>
<accession>A0ABZ1BXA7</accession>
<dbReference type="Gene3D" id="3.40.50.300">
    <property type="entry name" value="P-loop containing nucleotide triphosphate hydrolases"/>
    <property type="match status" value="1"/>
</dbReference>
<evidence type="ECO:0000313" key="1">
    <source>
        <dbReference type="EMBL" id="WRP17402.1"/>
    </source>
</evidence>
<reference evidence="1 2" key="1">
    <citation type="journal article" date="2024" name="Front. Microbiol.">
        <title>Novel thermophilic genera Geochorda gen. nov. and Carboxydochorda gen. nov. from the deep terrestrial subsurface reveal the ecophysiological diversity in the class Limnochordia.</title>
        <authorList>
            <person name="Karnachuk O.V."/>
            <person name="Lukina A.P."/>
            <person name="Avakyan M.R."/>
            <person name="Kadnikov V.V."/>
            <person name="Begmatov S."/>
            <person name="Beletsky A.V."/>
            <person name="Vlasova K.G."/>
            <person name="Novikov A.A."/>
            <person name="Shcherbakova V.A."/>
            <person name="Mardanov A.V."/>
            <person name="Ravin N.V."/>
        </authorList>
    </citation>
    <scope>NUCLEOTIDE SEQUENCE [LARGE SCALE GENOMIC DNA]</scope>
    <source>
        <strain evidence="1 2">L945</strain>
    </source>
</reference>
<dbReference type="InterPro" id="IPR027417">
    <property type="entry name" value="P-loop_NTPase"/>
</dbReference>
<dbReference type="SUPFAM" id="SSF52540">
    <property type="entry name" value="P-loop containing nucleoside triphosphate hydrolases"/>
    <property type="match status" value="1"/>
</dbReference>
<dbReference type="EMBL" id="CP141615">
    <property type="protein sequence ID" value="WRP17402.1"/>
    <property type="molecule type" value="Genomic_DNA"/>
</dbReference>
<dbReference type="Proteomes" id="UP001332192">
    <property type="component" value="Chromosome"/>
</dbReference>
<dbReference type="PANTHER" id="PTHR43582:SF2">
    <property type="entry name" value="LINEARMYCIN RESISTANCE ATP-BINDING PROTEIN LNRL"/>
    <property type="match status" value="1"/>
</dbReference>